<proteinExistence type="predicted"/>
<dbReference type="InterPro" id="IPR037012">
    <property type="entry name" value="NanQ/TabA/YiaL_sf"/>
</dbReference>
<comment type="caution">
    <text evidence="1">The sequence shown here is derived from an EMBL/GenBank/DDBJ whole genome shotgun (WGS) entry which is preliminary data.</text>
</comment>
<dbReference type="PANTHER" id="PTHR34986:SF1">
    <property type="entry name" value="PROTEIN YIAL"/>
    <property type="match status" value="1"/>
</dbReference>
<sequence>MIIDHIRNAPLYYGVHDKFAACFEYLNNQEAGQLGPGTYELEGSELFLMIQSYRTRPEEEGFWEAHRSYIDIQVMLEGTERMGYAYAGQLATTEDHLDEKDYRVLAGKGDFVDVRPGSFVIFYPDDAHMPCMATASGSAPVKKAVFKIKLGRG</sequence>
<dbReference type="Pfam" id="PF04074">
    <property type="entry name" value="DUF386"/>
    <property type="match status" value="1"/>
</dbReference>
<dbReference type="GO" id="GO:0005829">
    <property type="term" value="C:cytosol"/>
    <property type="evidence" value="ECO:0007669"/>
    <property type="project" value="TreeGrafter"/>
</dbReference>
<dbReference type="EMBL" id="SMRT01000002">
    <property type="protein sequence ID" value="TDF99751.1"/>
    <property type="molecule type" value="Genomic_DNA"/>
</dbReference>
<accession>A0A4R5KUY9</accession>
<reference evidence="1 2" key="1">
    <citation type="submission" date="2019-03" db="EMBL/GenBank/DDBJ databases">
        <title>This is whole genome sequence of Paenibacillus sp MS74 strain.</title>
        <authorList>
            <person name="Trinh H.N."/>
        </authorList>
    </citation>
    <scope>NUCLEOTIDE SEQUENCE [LARGE SCALE GENOMIC DNA]</scope>
    <source>
        <strain evidence="1 2">MS74</strain>
    </source>
</reference>
<organism evidence="1 2">
    <name type="scientific">Paenibacillus piri</name>
    <dbReference type="NCBI Taxonomy" id="2547395"/>
    <lineage>
        <taxon>Bacteria</taxon>
        <taxon>Bacillati</taxon>
        <taxon>Bacillota</taxon>
        <taxon>Bacilli</taxon>
        <taxon>Bacillales</taxon>
        <taxon>Paenibacillaceae</taxon>
        <taxon>Paenibacillus</taxon>
    </lineage>
</organism>
<dbReference type="RefSeq" id="WP_133226436.1">
    <property type="nucleotide sequence ID" value="NZ_SMRT01000002.1"/>
</dbReference>
<dbReference type="InterPro" id="IPR004375">
    <property type="entry name" value="NanQ/TabA/YiaL"/>
</dbReference>
<protein>
    <submittedName>
        <fullName evidence="1">DUF386 domain-containing protein</fullName>
    </submittedName>
</protein>
<dbReference type="PANTHER" id="PTHR34986">
    <property type="entry name" value="EVOLVED BETA-GALACTOSIDASE SUBUNIT BETA"/>
    <property type="match status" value="1"/>
</dbReference>
<gene>
    <name evidence="1" type="ORF">E1757_07980</name>
</gene>
<evidence type="ECO:0000313" key="2">
    <source>
        <dbReference type="Proteomes" id="UP000295636"/>
    </source>
</evidence>
<dbReference type="Gene3D" id="2.60.120.370">
    <property type="entry name" value="YhcH/YjgK/YiaL"/>
    <property type="match status" value="1"/>
</dbReference>
<dbReference type="SUPFAM" id="SSF51197">
    <property type="entry name" value="Clavaminate synthase-like"/>
    <property type="match status" value="1"/>
</dbReference>
<name>A0A4R5KUY9_9BACL</name>
<keyword evidence="2" id="KW-1185">Reference proteome</keyword>
<dbReference type="OrthoDB" id="9792756at2"/>
<evidence type="ECO:0000313" key="1">
    <source>
        <dbReference type="EMBL" id="TDF99751.1"/>
    </source>
</evidence>
<dbReference type="AlphaFoldDB" id="A0A4R5KUY9"/>
<dbReference type="NCBIfam" id="TIGR00022">
    <property type="entry name" value="YhcH/YjgK/YiaL family protein"/>
    <property type="match status" value="1"/>
</dbReference>
<dbReference type="Proteomes" id="UP000295636">
    <property type="component" value="Unassembled WGS sequence"/>
</dbReference>